<name>A0A1C6XM14_PLACE</name>
<gene>
    <name evidence="2" type="ORF">PCHDS_000140000</name>
</gene>
<organism evidence="2 3">
    <name type="scientific">Plasmodium chabaudi adami</name>
    <dbReference type="NCBI Taxonomy" id="5826"/>
    <lineage>
        <taxon>Eukaryota</taxon>
        <taxon>Sar</taxon>
        <taxon>Alveolata</taxon>
        <taxon>Apicomplexa</taxon>
        <taxon>Aconoidasida</taxon>
        <taxon>Haemosporida</taxon>
        <taxon>Plasmodiidae</taxon>
        <taxon>Plasmodium</taxon>
        <taxon>Plasmodium (Vinckeia)</taxon>
    </lineage>
</organism>
<sequence length="312" mass="35896">MYNYIFTISKKNGIQLHFANTIEIRDAPNVHDSIKNAQLKIAHLMNRNKNESDLKKNVDFNVAVGAGKGVTTKRFSAENSAISEILNSKLFQRNSCPNISIPINNKSIDKEPILGKSPKPFAPEKISNLNKLLDENYKKKLIATLQLRNNKYDDTEKIECDSKETNGNINTQNINNSFCKERTNIPLNKSKCSDHTHISSDSEENNVCINKIQDNESYKNQSLVENETNDLSYFKNNNTHTDDSTCTPDEENSNNELPPKKSTHFFLYFFNLKKKNRNSNEDKQKTQKMSNYPNGLIPPKKNRRSLKYLFFY</sequence>
<proteinExistence type="predicted"/>
<evidence type="ECO:0000313" key="2">
    <source>
        <dbReference type="EMBL" id="SCM05684.1"/>
    </source>
</evidence>
<reference evidence="2 3" key="1">
    <citation type="submission" date="2016-08" db="EMBL/GenBank/DDBJ databases">
        <authorList>
            <consortium name="Pathogen Informatics"/>
        </authorList>
    </citation>
    <scope>NUCLEOTIDE SEQUENCE [LARGE SCALE GENOMIC DNA]</scope>
    <source>
        <strain evidence="2 3">DS</strain>
    </source>
</reference>
<feature type="compositionally biased region" description="Polar residues" evidence="1">
    <location>
        <begin position="233"/>
        <end position="247"/>
    </location>
</feature>
<evidence type="ECO:0000256" key="1">
    <source>
        <dbReference type="SAM" id="MobiDB-lite"/>
    </source>
</evidence>
<evidence type="ECO:0000313" key="3">
    <source>
        <dbReference type="Proteomes" id="UP000507536"/>
    </source>
</evidence>
<protein>
    <submittedName>
        <fullName evidence="2">Uncharacterized protein</fullName>
    </submittedName>
</protein>
<accession>A0A1C6XM14</accession>
<dbReference type="EMBL" id="LT608187">
    <property type="protein sequence ID" value="SCM05684.1"/>
    <property type="molecule type" value="Genomic_DNA"/>
</dbReference>
<feature type="region of interest" description="Disordered" evidence="1">
    <location>
        <begin position="277"/>
        <end position="300"/>
    </location>
</feature>
<dbReference type="AlphaFoldDB" id="A0A1C6XM14"/>
<dbReference type="Proteomes" id="UP000507536">
    <property type="component" value="Chromosome 7"/>
</dbReference>
<feature type="region of interest" description="Disordered" evidence="1">
    <location>
        <begin position="233"/>
        <end position="260"/>
    </location>
</feature>